<keyword evidence="6" id="KW-0424">Laminin EGF-like domain</keyword>
<dbReference type="InterPro" id="IPR056863">
    <property type="entry name" value="LMN_ATRN_NET-like_EGF"/>
</dbReference>
<dbReference type="Pfam" id="PF00053">
    <property type="entry name" value="EGF_laminin"/>
    <property type="match status" value="1"/>
</dbReference>
<dbReference type="InterPro" id="IPR051568">
    <property type="entry name" value="LZTR1/Attractin"/>
</dbReference>
<feature type="transmembrane region" description="Helical" evidence="7">
    <location>
        <begin position="454"/>
        <end position="478"/>
    </location>
</feature>
<dbReference type="Gene3D" id="2.10.25.10">
    <property type="entry name" value="Laminin"/>
    <property type="match status" value="1"/>
</dbReference>
<name>A0ABM1ET48_PRICU</name>
<dbReference type="SMART" id="SM00180">
    <property type="entry name" value="EGF_Lam"/>
    <property type="match status" value="2"/>
</dbReference>
<keyword evidence="1" id="KW-0880">Kelch repeat</keyword>
<dbReference type="SUPFAM" id="SSF117281">
    <property type="entry name" value="Kelch motif"/>
    <property type="match status" value="1"/>
</dbReference>
<feature type="domain" description="Laminin EGF-like" evidence="8">
    <location>
        <begin position="259"/>
        <end position="293"/>
    </location>
</feature>
<keyword evidence="7" id="KW-1133">Transmembrane helix</keyword>
<dbReference type="PROSITE" id="PS01248">
    <property type="entry name" value="EGF_LAM_1"/>
    <property type="match status" value="1"/>
</dbReference>
<protein>
    <submittedName>
        <fullName evidence="10">Attractin-like protein 1</fullName>
    </submittedName>
</protein>
<dbReference type="InterPro" id="IPR015915">
    <property type="entry name" value="Kelch-typ_b-propeller"/>
</dbReference>
<dbReference type="CDD" id="cd00055">
    <property type="entry name" value="EGF_Lam"/>
    <property type="match status" value="2"/>
</dbReference>
<evidence type="ECO:0000256" key="2">
    <source>
        <dbReference type="ARBA" id="ARBA00022729"/>
    </source>
</evidence>
<dbReference type="PANTHER" id="PTHR46376">
    <property type="entry name" value="LEUCINE-ZIPPER-LIKE TRANSCRIPTIONAL REGULATOR 1"/>
    <property type="match status" value="1"/>
</dbReference>
<dbReference type="Pfam" id="PF24972">
    <property type="entry name" value="GBD_ATRN"/>
    <property type="match status" value="1"/>
</dbReference>
<evidence type="ECO:0000313" key="9">
    <source>
        <dbReference type="Proteomes" id="UP000695022"/>
    </source>
</evidence>
<keyword evidence="5" id="KW-0325">Glycoprotein</keyword>
<evidence type="ECO:0000256" key="4">
    <source>
        <dbReference type="ARBA" id="ARBA00023157"/>
    </source>
</evidence>
<dbReference type="SMART" id="SM00423">
    <property type="entry name" value="PSI"/>
    <property type="match status" value="3"/>
</dbReference>
<dbReference type="GeneID" id="106815424"/>
<evidence type="ECO:0000256" key="1">
    <source>
        <dbReference type="ARBA" id="ARBA00022441"/>
    </source>
</evidence>
<keyword evidence="3" id="KW-0677">Repeat</keyword>
<sequence>MGHTANVVDDRMVVIFGHNPVYGYVNTVQEYFFGCGSWMTLDPPDAAFMRAPRFGHSAVAHNGSVYIFGGFNSVMMNDMLVYSPGDCSLNEDEESCRTARVGVKCVWVGGKCRYLSQVQQLPDSACPKPAANHEAKCMSLQTCPGCLENSYGCAWCAGMCYPAGICANSSITATTEQNKCKVLECSGVQSCSECQLHPGCAWCDDASNTGKGRCMRGGATGTLADADHNEECLAENWHFIGCPACQCNGHSMCTNDSVCIDCAVPTEGKHCDVCQSGYYGTPLNGANCTECECNGHGDLCDRVSGRCFCTTKGIVGHTCNRCDEPNSYDGDPLDGGTCYYLLTIDYQFTFNLSKPEDAHYSAISFQNSPQKPGEDVEFSITCSGEARVNITWKNDLSDGENPIYANACTFYETTFSQHMFNFGENNLTFYVYVYNFTTPFWLKIAISQNNPIDLLQFFAIFFGCFLLLLLIAAAVWRLKQRYDMYRRRQSKQVYNVYQRRQVSGGRVTRGWGCTER</sequence>
<dbReference type="Pfam" id="PF24973">
    <property type="entry name" value="EGF_LMN_ATRN"/>
    <property type="match status" value="1"/>
</dbReference>
<keyword evidence="9" id="KW-1185">Reference proteome</keyword>
<dbReference type="Gene3D" id="2.120.10.80">
    <property type="entry name" value="Kelch-type beta propeller"/>
    <property type="match status" value="1"/>
</dbReference>
<keyword evidence="7" id="KW-0472">Membrane</keyword>
<dbReference type="Pfam" id="PF01344">
    <property type="entry name" value="Kelch_1"/>
    <property type="match status" value="1"/>
</dbReference>
<keyword evidence="7" id="KW-0812">Transmembrane</keyword>
<gene>
    <name evidence="10" type="primary">LOC106815424</name>
</gene>
<evidence type="ECO:0000259" key="8">
    <source>
        <dbReference type="PROSITE" id="PS01248"/>
    </source>
</evidence>
<accession>A0ABM1ET48</accession>
<keyword evidence="2" id="KW-0732">Signal</keyword>
<dbReference type="RefSeq" id="XP_014675369.1">
    <property type="nucleotide sequence ID" value="XM_014819883.1"/>
</dbReference>
<dbReference type="Proteomes" id="UP000695022">
    <property type="component" value="Unplaced"/>
</dbReference>
<dbReference type="InterPro" id="IPR016201">
    <property type="entry name" value="PSI"/>
</dbReference>
<dbReference type="SUPFAM" id="SSF57196">
    <property type="entry name" value="EGF/Laminin"/>
    <property type="match status" value="1"/>
</dbReference>
<reference evidence="10" key="1">
    <citation type="submission" date="2025-08" db="UniProtKB">
        <authorList>
            <consortium name="RefSeq"/>
        </authorList>
    </citation>
    <scope>IDENTIFICATION</scope>
</reference>
<dbReference type="PANTHER" id="PTHR46376:SF2">
    <property type="entry name" value="DISTRACTED, ISOFORM B"/>
    <property type="match status" value="1"/>
</dbReference>
<proteinExistence type="predicted"/>
<evidence type="ECO:0000256" key="7">
    <source>
        <dbReference type="SAM" id="Phobius"/>
    </source>
</evidence>
<evidence type="ECO:0000256" key="3">
    <source>
        <dbReference type="ARBA" id="ARBA00022737"/>
    </source>
</evidence>
<evidence type="ECO:0000256" key="6">
    <source>
        <dbReference type="ARBA" id="ARBA00023292"/>
    </source>
</evidence>
<evidence type="ECO:0000256" key="5">
    <source>
        <dbReference type="ARBA" id="ARBA00023180"/>
    </source>
</evidence>
<organism evidence="9 10">
    <name type="scientific">Priapulus caudatus</name>
    <name type="common">Priapulid worm</name>
    <dbReference type="NCBI Taxonomy" id="37621"/>
    <lineage>
        <taxon>Eukaryota</taxon>
        <taxon>Metazoa</taxon>
        <taxon>Ecdysozoa</taxon>
        <taxon>Scalidophora</taxon>
        <taxon>Priapulida</taxon>
        <taxon>Priapulimorpha</taxon>
        <taxon>Priapulimorphida</taxon>
        <taxon>Priapulidae</taxon>
        <taxon>Priapulus</taxon>
    </lineage>
</organism>
<keyword evidence="4" id="KW-1015">Disulfide bond</keyword>
<evidence type="ECO:0000313" key="10">
    <source>
        <dbReference type="RefSeq" id="XP_014675369.1"/>
    </source>
</evidence>
<dbReference type="InterPro" id="IPR056732">
    <property type="entry name" value="GBD_ATRN"/>
</dbReference>
<dbReference type="InterPro" id="IPR006652">
    <property type="entry name" value="Kelch_1"/>
</dbReference>
<dbReference type="InterPro" id="IPR002049">
    <property type="entry name" value="LE_dom"/>
</dbReference>